<evidence type="ECO:0000313" key="2">
    <source>
        <dbReference type="EMBL" id="QKS70288.1"/>
    </source>
</evidence>
<feature type="transmembrane region" description="Helical" evidence="1">
    <location>
        <begin position="21"/>
        <end position="41"/>
    </location>
</feature>
<keyword evidence="3" id="KW-1185">Reference proteome</keyword>
<accession>A0A859FBT5</accession>
<evidence type="ECO:0000313" key="3">
    <source>
        <dbReference type="Proteomes" id="UP000318138"/>
    </source>
</evidence>
<keyword evidence="1" id="KW-0472">Membrane</keyword>
<dbReference type="InterPro" id="IPR006938">
    <property type="entry name" value="DUF624"/>
</dbReference>
<proteinExistence type="predicted"/>
<name>A0A859FBT5_9BACI</name>
<sequence>MESEGLMGGLFRICEWIMRLAYVNLLWILFSMLGLIILGIFPATAAMFAVIRKWIIGEAGIPVFSVFWENYRSSFMNVNVIGVILVAIGYIIYLDFTFLFHLEGLLYTSLYTILFVFLIMYGITLAFIFPFYSHFKLTIFQYLKYAMFTGISYPLHTLMIAMSTFLIVLTNMLFPILIPFFSGSLISFVMMWFTYRVFSKVEIKRQNVNTVTS</sequence>
<feature type="transmembrane region" description="Helical" evidence="1">
    <location>
        <begin position="80"/>
        <end position="102"/>
    </location>
</feature>
<feature type="transmembrane region" description="Helical" evidence="1">
    <location>
        <begin position="145"/>
        <end position="167"/>
    </location>
</feature>
<dbReference type="Pfam" id="PF04854">
    <property type="entry name" value="DUF624"/>
    <property type="match status" value="1"/>
</dbReference>
<feature type="transmembrane region" description="Helical" evidence="1">
    <location>
        <begin position="47"/>
        <end position="68"/>
    </location>
</feature>
<evidence type="ECO:0000256" key="1">
    <source>
        <dbReference type="SAM" id="Phobius"/>
    </source>
</evidence>
<reference evidence="3" key="1">
    <citation type="submission" date="2019-07" db="EMBL/GenBank/DDBJ databases">
        <title>Bacillus alkalisoli sp. nov. isolated from saline soil.</title>
        <authorList>
            <person name="Sun J.-Q."/>
            <person name="Xu L."/>
        </authorList>
    </citation>
    <scope>NUCLEOTIDE SEQUENCE [LARGE SCALE GENOMIC DNA]</scope>
    <source>
        <strain evidence="3">M4U3P1</strain>
    </source>
</reference>
<keyword evidence="1" id="KW-1133">Transmembrane helix</keyword>
<dbReference type="EMBL" id="CP041372">
    <property type="protein sequence ID" value="QKS70288.1"/>
    <property type="molecule type" value="Genomic_DNA"/>
</dbReference>
<protein>
    <submittedName>
        <fullName evidence="2">YesL family protein</fullName>
    </submittedName>
</protein>
<dbReference type="AlphaFoldDB" id="A0A859FBT5"/>
<keyword evidence="1" id="KW-0812">Transmembrane</keyword>
<feature type="transmembrane region" description="Helical" evidence="1">
    <location>
        <begin position="108"/>
        <end position="133"/>
    </location>
</feature>
<dbReference type="Proteomes" id="UP000318138">
    <property type="component" value="Chromosome"/>
</dbReference>
<organism evidence="2 3">
    <name type="scientific">Paenalkalicoccus suaedae</name>
    <dbReference type="NCBI Taxonomy" id="2592382"/>
    <lineage>
        <taxon>Bacteria</taxon>
        <taxon>Bacillati</taxon>
        <taxon>Bacillota</taxon>
        <taxon>Bacilli</taxon>
        <taxon>Bacillales</taxon>
        <taxon>Bacillaceae</taxon>
        <taxon>Paenalkalicoccus</taxon>
    </lineage>
</organism>
<feature type="transmembrane region" description="Helical" evidence="1">
    <location>
        <begin position="173"/>
        <end position="195"/>
    </location>
</feature>
<gene>
    <name evidence="2" type="ORF">FLK61_26375</name>
</gene>
<dbReference type="RefSeq" id="WP_176008328.1">
    <property type="nucleotide sequence ID" value="NZ_CP041372.2"/>
</dbReference>
<dbReference type="KEGG" id="psua:FLK61_26375"/>